<proteinExistence type="inferred from homology"/>
<dbReference type="PANTHER" id="PTHR32114">
    <property type="entry name" value="ABC TRANSPORTER ABCH.3"/>
    <property type="match status" value="1"/>
</dbReference>
<feature type="transmembrane region" description="Helical" evidence="5">
    <location>
        <begin position="549"/>
        <end position="569"/>
    </location>
</feature>
<dbReference type="PANTHER" id="PTHR32114:SF2">
    <property type="entry name" value="ABC TRANSPORTER ABCH.3"/>
    <property type="match status" value="1"/>
</dbReference>
<evidence type="ECO:0000256" key="5">
    <source>
        <dbReference type="SAM" id="Phobius"/>
    </source>
</evidence>
<comment type="subunit">
    <text evidence="2">Heterodimer of SbcC and SbcD.</text>
</comment>
<evidence type="ECO:0000256" key="4">
    <source>
        <dbReference type="SAM" id="Coils"/>
    </source>
</evidence>
<reference evidence="7 8" key="1">
    <citation type="submission" date="2019-01" db="EMBL/GenBank/DDBJ databases">
        <title>Ktedonosporobacter rubrisoli SCAWS-G2.</title>
        <authorList>
            <person name="Huang Y."/>
            <person name="Yan B."/>
        </authorList>
    </citation>
    <scope>NUCLEOTIDE SEQUENCE [LARGE SCALE GENOMIC DNA]</scope>
    <source>
        <strain evidence="7 8">SCAWS-G2</strain>
    </source>
</reference>
<keyword evidence="5" id="KW-1133">Transmembrane helix</keyword>
<feature type="domain" description="RecF/RecN/SMC N-terminal" evidence="6">
    <location>
        <begin position="4"/>
        <end position="1221"/>
    </location>
</feature>
<feature type="coiled-coil region" evidence="4">
    <location>
        <begin position="230"/>
        <end position="301"/>
    </location>
</feature>
<feature type="coiled-coil region" evidence="4">
    <location>
        <begin position="641"/>
        <end position="689"/>
    </location>
</feature>
<dbReference type="OrthoDB" id="3177877at2"/>
<dbReference type="RefSeq" id="WP_129891404.1">
    <property type="nucleotide sequence ID" value="NZ_CP035758.1"/>
</dbReference>
<keyword evidence="4" id="KW-0175">Coiled coil</keyword>
<sequence length="1273" mass="143694">MIILKHLTVERFRLLRELNLHFPQRGSILIQGPNEAGKSALIESIYFALYGEALASAKPSLDDLVLYGATTATVSLTLSVGATEMTITRSLERGKGQKVALNVRRLGMPEEKPIVDLAAANERIIQELGCLDGETVRNACLIEQKGLDRLEKLSGAEREASARKVLGLEKLMRLTEHFKIGADDEKQLHESRERLRLAEMQARIPEVSRKLGKVEAALDALKVAVDLEEISAQELDIAEQEQTLEQIRIRRQEIRNRLSRVQQLKKADATLEEIIAAYEAIAEARHQIPELEKQIAELERREHEELPILEKRVTDLAELTRSFGTLQRMSNDLLAVVDTIKEHEQELRKFGEVKDDLHSVDEQVAHARSRLEQAQQALHDLEERRRAGLPQLEARLQRMRALSERLAALRQQENQYLHRLKDKSLAEQNRAHFSTVQGELQETEQELKLVESEARQTQSQADGLERRWRQLAVRRQIEEWQRLKGLAQGLAEAEQHVRLAYQHQEKLNLAAMEARSASRKYLIIAAISVVLLLGLAAAAFVLFSQNVPIVASIAGILALVMGAIGFLNFQSYGKAREEEKVADQQMQEAINQVGMMVAARETALRMSGDNEALLQVEHEIRSLGGNIPRSLEDAQSYLMQVKDQGESLADLQRQMREKIEEANAARNQVNVTMEAVANLRKERARLEDEYKRGDWAHIEEHLRDDQSTIERMHEEVALLTEQEGLTLPSIGERLQSTASLGFSRSDPISRDNSQAGIPELEAIIESNISATERELATLDGKMDLVTDLSAQVKIHQDALDVLLTRRRAFEERVARFEESNPALKIERAREQQMALREALQALQDSLRQRVRPLGVSFGQAAINHAETVARKQLEELHITLGNRIMLQERHGNYVVQLKELQEALSEYYKQLAKYSNSLGSWIVPLNPFAEALIALRTRCQRELTEAREAEAVKELDTLSEQEGAAKIKIELCQNEIEGAEERISAMLAQRNRPAVKTYTVSEIIAVWPLVGEYTSRDRHGLEEERVTFEEELTQLEEQELELSKQLQTGRAPLDLKQSRAEMDKQERSYETKKRANMLVQGVHDRLMRKMLPRTEYYMQQLLPLLTGGRYHDAHLITQPEQGAASGGPFQISVWEPAASAYVSKSALSGGAADQFSLALRLAFAIASLPRELNAAPGFVVMDEPLSSFDRGRAQALVNVINGEILGQHFEQIILVSQNNAFDPAMFPYHVYLDNGIVEESNLPLVPGLPAVDADEYTDETMLRIPVPMRVTVQ</sequence>
<feature type="coiled-coil region" evidence="4">
    <location>
        <begin position="941"/>
        <end position="989"/>
    </location>
</feature>
<protein>
    <recommendedName>
        <fullName evidence="3">Nuclease SbcCD subunit C</fullName>
    </recommendedName>
</protein>
<keyword evidence="8" id="KW-1185">Reference proteome</keyword>
<dbReference type="SUPFAM" id="SSF52540">
    <property type="entry name" value="P-loop containing nucleoside triphosphate hydrolases"/>
    <property type="match status" value="1"/>
</dbReference>
<keyword evidence="5" id="KW-0812">Transmembrane</keyword>
<evidence type="ECO:0000256" key="2">
    <source>
        <dbReference type="ARBA" id="ARBA00011322"/>
    </source>
</evidence>
<accession>A0A4P6JY44</accession>
<evidence type="ECO:0000259" key="6">
    <source>
        <dbReference type="Pfam" id="PF02463"/>
    </source>
</evidence>
<dbReference type="InterPro" id="IPR027417">
    <property type="entry name" value="P-loop_NTPase"/>
</dbReference>
<dbReference type="Proteomes" id="UP000290365">
    <property type="component" value="Chromosome"/>
</dbReference>
<dbReference type="Pfam" id="PF02463">
    <property type="entry name" value="SMC_N"/>
    <property type="match status" value="1"/>
</dbReference>
<evidence type="ECO:0000256" key="3">
    <source>
        <dbReference type="ARBA" id="ARBA00013368"/>
    </source>
</evidence>
<feature type="transmembrane region" description="Helical" evidence="5">
    <location>
        <begin position="521"/>
        <end position="543"/>
    </location>
</feature>
<evidence type="ECO:0000256" key="1">
    <source>
        <dbReference type="ARBA" id="ARBA00006930"/>
    </source>
</evidence>
<comment type="similarity">
    <text evidence="1">Belongs to the SMC family. SbcC subfamily.</text>
</comment>
<keyword evidence="5" id="KW-0472">Membrane</keyword>
<evidence type="ECO:0000313" key="7">
    <source>
        <dbReference type="EMBL" id="QBD80340.1"/>
    </source>
</evidence>
<dbReference type="KEGG" id="kbs:EPA93_31965"/>
<dbReference type="InterPro" id="IPR003395">
    <property type="entry name" value="RecF/RecN/SMC_N"/>
</dbReference>
<organism evidence="7 8">
    <name type="scientific">Ktedonosporobacter rubrisoli</name>
    <dbReference type="NCBI Taxonomy" id="2509675"/>
    <lineage>
        <taxon>Bacteria</taxon>
        <taxon>Bacillati</taxon>
        <taxon>Chloroflexota</taxon>
        <taxon>Ktedonobacteria</taxon>
        <taxon>Ktedonobacterales</taxon>
        <taxon>Ktedonosporobacteraceae</taxon>
        <taxon>Ktedonosporobacter</taxon>
    </lineage>
</organism>
<feature type="coiled-coil region" evidence="4">
    <location>
        <begin position="326"/>
        <end position="467"/>
    </location>
</feature>
<name>A0A4P6JY44_KTERU</name>
<dbReference type="EMBL" id="CP035758">
    <property type="protein sequence ID" value="QBD80340.1"/>
    <property type="molecule type" value="Genomic_DNA"/>
</dbReference>
<dbReference type="Gene3D" id="3.40.50.300">
    <property type="entry name" value="P-loop containing nucleotide triphosphate hydrolases"/>
    <property type="match status" value="2"/>
</dbReference>
<feature type="coiled-coil region" evidence="4">
    <location>
        <begin position="1018"/>
        <end position="1075"/>
    </location>
</feature>
<dbReference type="AlphaFoldDB" id="A0A4P6JY44"/>
<gene>
    <name evidence="7" type="ORF">EPA93_31965</name>
</gene>
<evidence type="ECO:0000313" key="8">
    <source>
        <dbReference type="Proteomes" id="UP000290365"/>
    </source>
</evidence>